<organism evidence="1 2">
    <name type="scientific">Clostridium facile</name>
    <dbReference type="NCBI Taxonomy" id="2763035"/>
    <lineage>
        <taxon>Bacteria</taxon>
        <taxon>Bacillati</taxon>
        <taxon>Bacillota</taxon>
        <taxon>Clostridia</taxon>
        <taxon>Eubacteriales</taxon>
        <taxon>Clostridiaceae</taxon>
        <taxon>Clostridium</taxon>
    </lineage>
</organism>
<evidence type="ECO:0000313" key="1">
    <source>
        <dbReference type="EMBL" id="MBC5787097.1"/>
    </source>
</evidence>
<evidence type="ECO:0000313" key="2">
    <source>
        <dbReference type="Proteomes" id="UP000649151"/>
    </source>
</evidence>
<dbReference type="Proteomes" id="UP000649151">
    <property type="component" value="Unassembled WGS sequence"/>
</dbReference>
<gene>
    <name evidence="1" type="ORF">H8Z77_03540</name>
</gene>
<sequence>MDRVQKALDLFYIGYNCSQSVFAAFSDLFGIPEQQALLLSSGFGAGMGGLREKCGAVTGMFLLAGLAHDGYDRTDIQSKKELYDWIKQLDQEFTQKMGTTCCRELLTNAKCLVKENPSERDEKYYQKRPCALFVETAAKMVQEHLLPHLKEEKA</sequence>
<reference evidence="1 2" key="1">
    <citation type="submission" date="2020-08" db="EMBL/GenBank/DDBJ databases">
        <title>Genome public.</title>
        <authorList>
            <person name="Liu C."/>
            <person name="Sun Q."/>
        </authorList>
    </citation>
    <scope>NUCLEOTIDE SEQUENCE [LARGE SCALE GENOMIC DNA]</scope>
    <source>
        <strain evidence="1 2">NSJ-27</strain>
    </source>
</reference>
<dbReference type="EMBL" id="JACOQK010000001">
    <property type="protein sequence ID" value="MBC5787097.1"/>
    <property type="molecule type" value="Genomic_DNA"/>
</dbReference>
<protein>
    <submittedName>
        <fullName evidence="1">C_GCAxxG_C_C family protein</fullName>
    </submittedName>
</protein>
<accession>A0ABR7IPQ4</accession>
<dbReference type="InterPro" id="IPR010181">
    <property type="entry name" value="CGCAxxGCC_motif"/>
</dbReference>
<proteinExistence type="predicted"/>
<keyword evidence="2" id="KW-1185">Reference proteome</keyword>
<dbReference type="Pfam" id="PF09719">
    <property type="entry name" value="C_GCAxxG_C_C"/>
    <property type="match status" value="1"/>
</dbReference>
<dbReference type="NCBIfam" id="TIGR01909">
    <property type="entry name" value="C_GCAxxG_C_C"/>
    <property type="match status" value="1"/>
</dbReference>
<name>A0ABR7IPQ4_9CLOT</name>
<comment type="caution">
    <text evidence="1">The sequence shown here is derived from an EMBL/GenBank/DDBJ whole genome shotgun (WGS) entry which is preliminary data.</text>
</comment>
<dbReference type="RefSeq" id="WP_186996200.1">
    <property type="nucleotide sequence ID" value="NZ_JACOQK010000001.1"/>
</dbReference>